<reference evidence="3 4" key="1">
    <citation type="journal article" date="2011" name="Syst. Appl. Microbiol.">
        <title>Defluviimonas denitrificans gen. nov., sp. nov., and Pararhodobacter aggregans gen. nov., sp. nov., non-phototrophic Rhodobacteraceae from the biofilter of a marine aquaculture.</title>
        <authorList>
            <person name="Foesel B.U."/>
            <person name="Drake H.L."/>
            <person name="Schramm A."/>
        </authorList>
    </citation>
    <scope>NUCLEOTIDE SEQUENCE [LARGE SCALE GENOMIC DNA]</scope>
    <source>
        <strain evidence="3 4">D1-19</strain>
    </source>
</reference>
<dbReference type="SUPFAM" id="SSF54106">
    <property type="entry name" value="LysM domain"/>
    <property type="match status" value="1"/>
</dbReference>
<dbReference type="SMART" id="SM00257">
    <property type="entry name" value="LysM"/>
    <property type="match status" value="2"/>
</dbReference>
<evidence type="ECO:0000313" key="3">
    <source>
        <dbReference type="EMBL" id="PVE49460.1"/>
    </source>
</evidence>
<dbReference type="CDD" id="cd12797">
    <property type="entry name" value="M23_peptidase"/>
    <property type="match status" value="1"/>
</dbReference>
<feature type="region of interest" description="Disordered" evidence="1">
    <location>
        <begin position="218"/>
        <end position="284"/>
    </location>
</feature>
<dbReference type="Proteomes" id="UP000244810">
    <property type="component" value="Unassembled WGS sequence"/>
</dbReference>
<dbReference type="InterPro" id="IPR016047">
    <property type="entry name" value="M23ase_b-sheet_dom"/>
</dbReference>
<keyword evidence="4" id="KW-1185">Reference proteome</keyword>
<dbReference type="GO" id="GO:0004222">
    <property type="term" value="F:metalloendopeptidase activity"/>
    <property type="evidence" value="ECO:0007669"/>
    <property type="project" value="TreeGrafter"/>
</dbReference>
<dbReference type="RefSeq" id="WP_107749964.1">
    <property type="nucleotide sequence ID" value="NZ_QBKF01000001.1"/>
</dbReference>
<dbReference type="InterPro" id="IPR018392">
    <property type="entry name" value="LysM"/>
</dbReference>
<evidence type="ECO:0000256" key="1">
    <source>
        <dbReference type="SAM" id="MobiDB-lite"/>
    </source>
</evidence>
<dbReference type="PROSITE" id="PS51782">
    <property type="entry name" value="LYSM"/>
    <property type="match status" value="1"/>
</dbReference>
<organism evidence="3 4">
    <name type="scientific">Pararhodobacter aggregans</name>
    <dbReference type="NCBI Taxonomy" id="404875"/>
    <lineage>
        <taxon>Bacteria</taxon>
        <taxon>Pseudomonadati</taxon>
        <taxon>Pseudomonadota</taxon>
        <taxon>Alphaproteobacteria</taxon>
        <taxon>Rhodobacterales</taxon>
        <taxon>Paracoccaceae</taxon>
        <taxon>Pararhodobacter</taxon>
    </lineage>
</organism>
<comment type="caution">
    <text evidence="3">The sequence shown here is derived from an EMBL/GenBank/DDBJ whole genome shotgun (WGS) entry which is preliminary data.</text>
</comment>
<feature type="compositionally biased region" description="Low complexity" evidence="1">
    <location>
        <begin position="248"/>
        <end position="271"/>
    </location>
</feature>
<gene>
    <name evidence="3" type="ORF">DDE23_03430</name>
</gene>
<dbReference type="SUPFAM" id="SSF51261">
    <property type="entry name" value="Duplicated hybrid motif"/>
    <property type="match status" value="1"/>
</dbReference>
<protein>
    <submittedName>
        <fullName evidence="3">Peptidase M23</fullName>
    </submittedName>
</protein>
<name>A0A2T7UXE6_9RHOB</name>
<dbReference type="PANTHER" id="PTHR21666">
    <property type="entry name" value="PEPTIDASE-RELATED"/>
    <property type="match status" value="1"/>
</dbReference>
<dbReference type="InterPro" id="IPR050570">
    <property type="entry name" value="Cell_wall_metabolism_enzyme"/>
</dbReference>
<dbReference type="CDD" id="cd00118">
    <property type="entry name" value="LysM"/>
    <property type="match status" value="1"/>
</dbReference>
<proteinExistence type="predicted"/>
<dbReference type="OrthoDB" id="9795421at2"/>
<sequence>MSRQHLAIREPSRGLRLTTLAVLAGLSVAGCSNVNDLDWDLRPSERFSTTDAARNTTGSRPAPDGRGVISYPGYQVVVAQRGERVADIAARLGLDATSLANHNAIAPDTALRGGELLVLPSRVGDGSASTPITSTPLGPATPAVAEPLRHTVERGETAFTIARLYNVSPRSIAEWNGLPADMSVREGQILVIPVPQSITAAAAGDPLNATGLAAPTVPVPASLPASETTTSTTPPGQGSPTPVPPSAATPLPQTNPAPAGQGATQPAAPVADMAGQRTQGPRLGMPVQGRIIRAYAQGRNDGVGIGAPAGTEVHAAAAGTVAAITQDTDQVPIMVIRHENNLLTVYANIDGIRVARGDRVTRGQSIATVRSGDPSFLHFEVREGFESVDPMPYLQ</sequence>
<dbReference type="InterPro" id="IPR036779">
    <property type="entry name" value="LysM_dom_sf"/>
</dbReference>
<dbReference type="Gene3D" id="2.70.70.10">
    <property type="entry name" value="Glucose Permease (Domain IIA)"/>
    <property type="match status" value="1"/>
</dbReference>
<dbReference type="Pfam" id="PF01476">
    <property type="entry name" value="LysM"/>
    <property type="match status" value="1"/>
</dbReference>
<accession>A0A2T7UXE6</accession>
<dbReference type="EMBL" id="QDDR01000001">
    <property type="protein sequence ID" value="PVE49460.1"/>
    <property type="molecule type" value="Genomic_DNA"/>
</dbReference>
<evidence type="ECO:0000259" key="2">
    <source>
        <dbReference type="PROSITE" id="PS51782"/>
    </source>
</evidence>
<evidence type="ECO:0000313" key="4">
    <source>
        <dbReference type="Proteomes" id="UP000244810"/>
    </source>
</evidence>
<feature type="domain" description="LysM" evidence="2">
    <location>
        <begin position="148"/>
        <end position="192"/>
    </location>
</feature>
<dbReference type="PANTHER" id="PTHR21666:SF270">
    <property type="entry name" value="MUREIN HYDROLASE ACTIVATOR ENVC"/>
    <property type="match status" value="1"/>
</dbReference>
<feature type="compositionally biased region" description="Low complexity" evidence="1">
    <location>
        <begin position="220"/>
        <end position="240"/>
    </location>
</feature>
<dbReference type="PROSITE" id="PS51257">
    <property type="entry name" value="PROKAR_LIPOPROTEIN"/>
    <property type="match status" value="1"/>
</dbReference>
<dbReference type="InterPro" id="IPR011055">
    <property type="entry name" value="Dup_hybrid_motif"/>
</dbReference>
<dbReference type="AlphaFoldDB" id="A0A2T7UXE6"/>
<dbReference type="Pfam" id="PF01551">
    <property type="entry name" value="Peptidase_M23"/>
    <property type="match status" value="1"/>
</dbReference>
<dbReference type="Gene3D" id="3.10.350.10">
    <property type="entry name" value="LysM domain"/>
    <property type="match status" value="1"/>
</dbReference>